<evidence type="ECO:0000259" key="8">
    <source>
        <dbReference type="Pfam" id="PF01757"/>
    </source>
</evidence>
<keyword evidence="3" id="KW-1003">Cell membrane</keyword>
<accession>A0A7V8FLK9</accession>
<dbReference type="AlphaFoldDB" id="A0A7V8FLK9"/>
<feature type="transmembrane region" description="Helical" evidence="7">
    <location>
        <begin position="151"/>
        <end position="168"/>
    </location>
</feature>
<dbReference type="GO" id="GO:0005886">
    <property type="term" value="C:plasma membrane"/>
    <property type="evidence" value="ECO:0007669"/>
    <property type="project" value="UniProtKB-SubCell"/>
</dbReference>
<comment type="similarity">
    <text evidence="2">Belongs to the acyltransferase 3 family.</text>
</comment>
<comment type="subcellular location">
    <subcellularLocation>
        <location evidence="1">Cell membrane</location>
        <topology evidence="1">Multi-pass membrane protein</topology>
    </subcellularLocation>
</comment>
<feature type="domain" description="Acyltransferase 3" evidence="8">
    <location>
        <begin position="24"/>
        <end position="347"/>
    </location>
</feature>
<keyword evidence="5 7" id="KW-1133">Transmembrane helix</keyword>
<reference evidence="10" key="1">
    <citation type="journal article" date="2020" name="MBio">
        <title>Horizontal gene transfer to a defensive symbiont with a reduced genome amongst a multipartite beetle microbiome.</title>
        <authorList>
            <person name="Waterworth S.C."/>
            <person name="Florez L.V."/>
            <person name="Rees E.R."/>
            <person name="Hertweck C."/>
            <person name="Kaltenpoth M."/>
            <person name="Kwan J.C."/>
        </authorList>
    </citation>
    <scope>NUCLEOTIDE SEQUENCE [LARGE SCALE GENOMIC DNA]</scope>
</reference>
<evidence type="ECO:0000256" key="7">
    <source>
        <dbReference type="SAM" id="Phobius"/>
    </source>
</evidence>
<dbReference type="Proteomes" id="UP000461670">
    <property type="component" value="Unassembled WGS sequence"/>
</dbReference>
<dbReference type="GO" id="GO:0016413">
    <property type="term" value="F:O-acetyltransferase activity"/>
    <property type="evidence" value="ECO:0007669"/>
    <property type="project" value="TreeGrafter"/>
</dbReference>
<proteinExistence type="inferred from homology"/>
<dbReference type="GO" id="GO:0009246">
    <property type="term" value="P:enterobacterial common antigen biosynthetic process"/>
    <property type="evidence" value="ECO:0007669"/>
    <property type="project" value="TreeGrafter"/>
</dbReference>
<dbReference type="PANTHER" id="PTHR40074">
    <property type="entry name" value="O-ACETYLTRANSFERASE WECH"/>
    <property type="match status" value="1"/>
</dbReference>
<organism evidence="9 10">
    <name type="scientific">Paracidovorax wautersii</name>
    <dbReference type="NCBI Taxonomy" id="1177982"/>
    <lineage>
        <taxon>Bacteria</taxon>
        <taxon>Pseudomonadati</taxon>
        <taxon>Pseudomonadota</taxon>
        <taxon>Betaproteobacteria</taxon>
        <taxon>Burkholderiales</taxon>
        <taxon>Comamonadaceae</taxon>
        <taxon>Paracidovorax</taxon>
    </lineage>
</organism>
<gene>
    <name evidence="9" type="ORF">GAK30_03224</name>
</gene>
<name>A0A7V8FLK9_9BURK</name>
<evidence type="ECO:0000256" key="2">
    <source>
        <dbReference type="ARBA" id="ARBA00007400"/>
    </source>
</evidence>
<protein>
    <recommendedName>
        <fullName evidence="8">Acyltransferase 3 domain-containing protein</fullName>
    </recommendedName>
</protein>
<feature type="transmembrane region" description="Helical" evidence="7">
    <location>
        <begin position="32"/>
        <end position="52"/>
    </location>
</feature>
<feature type="transmembrane region" description="Helical" evidence="7">
    <location>
        <begin position="262"/>
        <end position="280"/>
    </location>
</feature>
<keyword evidence="6 7" id="KW-0472">Membrane</keyword>
<evidence type="ECO:0000256" key="4">
    <source>
        <dbReference type="ARBA" id="ARBA00022692"/>
    </source>
</evidence>
<dbReference type="EMBL" id="WNDQ01000060">
    <property type="protein sequence ID" value="KAF1019256.1"/>
    <property type="molecule type" value="Genomic_DNA"/>
</dbReference>
<comment type="caution">
    <text evidence="9">The sequence shown here is derived from an EMBL/GenBank/DDBJ whole genome shotgun (WGS) entry which is preliminary data.</text>
</comment>
<evidence type="ECO:0000256" key="3">
    <source>
        <dbReference type="ARBA" id="ARBA00022475"/>
    </source>
</evidence>
<feature type="transmembrane region" description="Helical" evidence="7">
    <location>
        <begin position="236"/>
        <end position="256"/>
    </location>
</feature>
<sequence>MTPSPSSIGARAAPVPAAAAPRDAAIDLLRGWAIVGVVAIHATGLVLPAASYFGIGYYFRWAVPIFICAYAFYGARVPDPGSLESPRLRLRDTPAGGGLALRSYAATVAQRFARLALPFVAYSALYGVALGDWREPDVLATLWRYARGDGWAGQYFFIILFQVVPLLARWRVPGAVVAAVFGLYTAALLALPWAWQQWPWLPAASDRLVIYWLPYVLLGVYLRQNTARWRAALARLSPSAALVLLLAAPLALSATYDPDWPTGPYLLPAIALVSAAVYGLHERALQPLARLAALRPLAYLGRYSLVVFCLNPLFVAGLQHTALAAWARGLPLPAALAVAGAIVAGICATASLVGGALRRSPLRGLAG</sequence>
<dbReference type="Pfam" id="PF01757">
    <property type="entry name" value="Acyl_transf_3"/>
    <property type="match status" value="1"/>
</dbReference>
<feature type="transmembrane region" description="Helical" evidence="7">
    <location>
        <begin position="208"/>
        <end position="224"/>
    </location>
</feature>
<evidence type="ECO:0000256" key="1">
    <source>
        <dbReference type="ARBA" id="ARBA00004651"/>
    </source>
</evidence>
<dbReference type="PANTHER" id="PTHR40074:SF2">
    <property type="entry name" value="O-ACETYLTRANSFERASE WECH"/>
    <property type="match status" value="1"/>
</dbReference>
<feature type="transmembrane region" description="Helical" evidence="7">
    <location>
        <begin position="334"/>
        <end position="357"/>
    </location>
</feature>
<feature type="transmembrane region" description="Helical" evidence="7">
    <location>
        <begin position="300"/>
        <end position="322"/>
    </location>
</feature>
<keyword evidence="4 7" id="KW-0812">Transmembrane</keyword>
<evidence type="ECO:0000313" key="9">
    <source>
        <dbReference type="EMBL" id="KAF1019256.1"/>
    </source>
</evidence>
<feature type="transmembrane region" description="Helical" evidence="7">
    <location>
        <begin position="112"/>
        <end position="131"/>
    </location>
</feature>
<evidence type="ECO:0000256" key="6">
    <source>
        <dbReference type="ARBA" id="ARBA00023136"/>
    </source>
</evidence>
<evidence type="ECO:0000256" key="5">
    <source>
        <dbReference type="ARBA" id="ARBA00022989"/>
    </source>
</evidence>
<feature type="transmembrane region" description="Helical" evidence="7">
    <location>
        <begin position="175"/>
        <end position="196"/>
    </location>
</feature>
<evidence type="ECO:0000313" key="10">
    <source>
        <dbReference type="Proteomes" id="UP000461670"/>
    </source>
</evidence>
<dbReference type="InterPro" id="IPR002656">
    <property type="entry name" value="Acyl_transf_3_dom"/>
</dbReference>